<dbReference type="EMBL" id="FWXR01000003">
    <property type="protein sequence ID" value="SMC51678.1"/>
    <property type="molecule type" value="Genomic_DNA"/>
</dbReference>
<reference evidence="2 3" key="1">
    <citation type="submission" date="2017-04" db="EMBL/GenBank/DDBJ databases">
        <authorList>
            <person name="Afonso C.L."/>
            <person name="Miller P.J."/>
            <person name="Scott M.A."/>
            <person name="Spackman E."/>
            <person name="Goraichik I."/>
            <person name="Dimitrov K.M."/>
            <person name="Suarez D.L."/>
            <person name="Swayne D.E."/>
        </authorList>
    </citation>
    <scope>NUCLEOTIDE SEQUENCE [LARGE SCALE GENOMIC DNA]</scope>
    <source>
        <strain evidence="2 3">CGMCC 1.10972</strain>
    </source>
</reference>
<organism evidence="2 3">
    <name type="scientific">Fulvimarina manganoxydans</name>
    <dbReference type="NCBI Taxonomy" id="937218"/>
    <lineage>
        <taxon>Bacteria</taxon>
        <taxon>Pseudomonadati</taxon>
        <taxon>Pseudomonadota</taxon>
        <taxon>Alphaproteobacteria</taxon>
        <taxon>Hyphomicrobiales</taxon>
        <taxon>Aurantimonadaceae</taxon>
        <taxon>Fulvimarina</taxon>
    </lineage>
</organism>
<evidence type="ECO:0000313" key="3">
    <source>
        <dbReference type="Proteomes" id="UP000192656"/>
    </source>
</evidence>
<dbReference type="STRING" id="937218.SAMN06297251_103119"/>
<accession>A0A1W1ZUB6</accession>
<name>A0A1W1ZUB6_9HYPH</name>
<proteinExistence type="predicted"/>
<protein>
    <submittedName>
        <fullName evidence="2">Uncharacterized protein</fullName>
    </submittedName>
</protein>
<dbReference type="InterPro" id="IPR006311">
    <property type="entry name" value="TAT_signal"/>
</dbReference>
<feature type="chain" id="PRO_5012551696" evidence="1">
    <location>
        <begin position="33"/>
        <end position="256"/>
    </location>
</feature>
<keyword evidence="1" id="KW-0732">Signal</keyword>
<dbReference type="Proteomes" id="UP000192656">
    <property type="component" value="Unassembled WGS sequence"/>
</dbReference>
<evidence type="ECO:0000313" key="2">
    <source>
        <dbReference type="EMBL" id="SMC51678.1"/>
    </source>
</evidence>
<dbReference type="RefSeq" id="WP_084408949.1">
    <property type="nucleotide sequence ID" value="NZ_FWXR01000003.1"/>
</dbReference>
<dbReference type="AlphaFoldDB" id="A0A1W1ZUB6"/>
<dbReference type="PROSITE" id="PS51318">
    <property type="entry name" value="TAT"/>
    <property type="match status" value="1"/>
</dbReference>
<keyword evidence="3" id="KW-1185">Reference proteome</keyword>
<feature type="signal peptide" evidence="1">
    <location>
        <begin position="1"/>
        <end position="32"/>
    </location>
</feature>
<sequence>MISNSNSARIHRRAVLAALATSAATVTLPASAGQVPSEVSAEIAALMTRFVDLKRAYAELDEAHDLAHFALPEWAAEGEMFVIADGSFVGAMSPYPQVADWTAPEHNMERVLIRPSLDDVVSFHKKVADFACRTPERRREVRRNAFAAIRKWIARRREQKAEMEKVGLPKIIAMQAAIDREIASADRLIEALGRAEPGNLDVAVARLIVTLHEAYMLDDHIEVVCFRTLNSLMPHLHEPVREIAADVVRRLAPAGV</sequence>
<gene>
    <name evidence="2" type="ORF">SAMN06297251_103119</name>
</gene>
<evidence type="ECO:0000256" key="1">
    <source>
        <dbReference type="SAM" id="SignalP"/>
    </source>
</evidence>